<organism evidence="1 2">
    <name type="scientific">Violaceomyces palustris</name>
    <dbReference type="NCBI Taxonomy" id="1673888"/>
    <lineage>
        <taxon>Eukaryota</taxon>
        <taxon>Fungi</taxon>
        <taxon>Dikarya</taxon>
        <taxon>Basidiomycota</taxon>
        <taxon>Ustilaginomycotina</taxon>
        <taxon>Ustilaginomycetes</taxon>
        <taxon>Violaceomycetales</taxon>
        <taxon>Violaceomycetaceae</taxon>
        <taxon>Violaceomyces</taxon>
    </lineage>
</organism>
<protein>
    <submittedName>
        <fullName evidence="1">FAD/NAD(P)-binding domain-containing protein</fullName>
    </submittedName>
</protein>
<keyword evidence="2" id="KW-1185">Reference proteome</keyword>
<proteinExistence type="predicted"/>
<evidence type="ECO:0000313" key="1">
    <source>
        <dbReference type="EMBL" id="PWN50753.1"/>
    </source>
</evidence>
<gene>
    <name evidence="1" type="ORF">IE53DRAFT_343522</name>
</gene>
<reference evidence="1 2" key="1">
    <citation type="journal article" date="2018" name="Mol. Biol. Evol.">
        <title>Broad Genomic Sampling Reveals a Smut Pathogenic Ancestry of the Fungal Clade Ustilaginomycotina.</title>
        <authorList>
            <person name="Kijpornyongpan T."/>
            <person name="Mondo S.J."/>
            <person name="Barry K."/>
            <person name="Sandor L."/>
            <person name="Lee J."/>
            <person name="Lipzen A."/>
            <person name="Pangilinan J."/>
            <person name="LaButti K."/>
            <person name="Hainaut M."/>
            <person name="Henrissat B."/>
            <person name="Grigoriev I.V."/>
            <person name="Spatafora J.W."/>
            <person name="Aime M.C."/>
        </authorList>
    </citation>
    <scope>NUCLEOTIDE SEQUENCE [LARGE SCALE GENOMIC DNA]</scope>
    <source>
        <strain evidence="1 2">SA 807</strain>
    </source>
</reference>
<dbReference type="EMBL" id="KZ819900">
    <property type="protein sequence ID" value="PWN50753.1"/>
    <property type="molecule type" value="Genomic_DNA"/>
</dbReference>
<evidence type="ECO:0000313" key="2">
    <source>
        <dbReference type="Proteomes" id="UP000245626"/>
    </source>
</evidence>
<accession>A0ACD0NXZ6</accession>
<sequence>MSQYKNVVIVGASAGGIGAARRLENSLPQTHRIVLIDACEVAFYPTSALRAAVVPGFEKQTIAPLASVFPPNSRHIVLGGTRVIGLGQNHVKLDRTLDGQQSSGDGDEIHFDKAILAIGYQYSFPSRAAGRTEEEILEGFSKVQEDVKRAESILVVGGGPVGVEFAGEVKSAHPGKKVTIVSSSERLIGHLPGLHERLKRQLENLGVELVLGDKISDDDARGLEFGRVFQGGQRPFKTLKGFELSSDLVIDGRGGRPNTSLVSTSYPDAVDERGQIKASRNLVAKCAQLSNYLVVGDANDLPVPKTAFVAQMQGKLAADNVRALVLGGGQDVSKLKEFGNPPSVMMVTLGPKGGASKVYSLTFGEWFTSLIKGKGLFVSQFKANYVAAK</sequence>
<dbReference type="Proteomes" id="UP000245626">
    <property type="component" value="Unassembled WGS sequence"/>
</dbReference>
<name>A0ACD0NXZ6_9BASI</name>